<dbReference type="Pfam" id="PF04434">
    <property type="entry name" value="SWIM"/>
    <property type="match status" value="1"/>
</dbReference>
<gene>
    <name evidence="7" type="ORF">CEPIT_LOCUS34740</name>
</gene>
<evidence type="ECO:0000256" key="2">
    <source>
        <dbReference type="ARBA" id="ARBA00022771"/>
    </source>
</evidence>
<keyword evidence="3" id="KW-0862">Zinc</keyword>
<name>A0AAV0FJA5_9ASTE</name>
<evidence type="ECO:0000256" key="1">
    <source>
        <dbReference type="ARBA" id="ARBA00022723"/>
    </source>
</evidence>
<dbReference type="GO" id="GO:0008270">
    <property type="term" value="F:zinc ion binding"/>
    <property type="evidence" value="ECO:0007669"/>
    <property type="project" value="UniProtKB-KW"/>
</dbReference>
<dbReference type="PROSITE" id="PS50966">
    <property type="entry name" value="ZF_SWIM"/>
    <property type="match status" value="1"/>
</dbReference>
<feature type="region of interest" description="Disordered" evidence="5">
    <location>
        <begin position="342"/>
        <end position="367"/>
    </location>
</feature>
<evidence type="ECO:0000256" key="4">
    <source>
        <dbReference type="PROSITE-ProRule" id="PRU00325"/>
    </source>
</evidence>
<keyword evidence="1" id="KW-0479">Metal-binding</keyword>
<dbReference type="Pfam" id="PF10551">
    <property type="entry name" value="MULE"/>
    <property type="match status" value="1"/>
</dbReference>
<protein>
    <recommendedName>
        <fullName evidence="6">SWIM-type domain-containing protein</fullName>
    </recommendedName>
</protein>
<keyword evidence="8" id="KW-1185">Reference proteome</keyword>
<dbReference type="InterPro" id="IPR018289">
    <property type="entry name" value="MULE_transposase_dom"/>
</dbReference>
<evidence type="ECO:0000313" key="8">
    <source>
        <dbReference type="Proteomes" id="UP001152523"/>
    </source>
</evidence>
<reference evidence="7" key="1">
    <citation type="submission" date="2022-07" db="EMBL/GenBank/DDBJ databases">
        <authorList>
            <person name="Macas J."/>
            <person name="Novak P."/>
            <person name="Neumann P."/>
        </authorList>
    </citation>
    <scope>NUCLEOTIDE SEQUENCE</scope>
</reference>
<dbReference type="PANTHER" id="PTHR31973:SF113">
    <property type="entry name" value="PROTEIN FAR1-RELATED SEQUENCE 5-LIKE"/>
    <property type="match status" value="1"/>
</dbReference>
<dbReference type="EMBL" id="CAMAPF010000991">
    <property type="protein sequence ID" value="CAH9135731.1"/>
    <property type="molecule type" value="Genomic_DNA"/>
</dbReference>
<accession>A0AAV0FJA5</accession>
<feature type="compositionally biased region" description="Basic residues" evidence="5">
    <location>
        <begin position="343"/>
        <end position="367"/>
    </location>
</feature>
<sequence>MEAWNFCRSILIVDGSFLKAYYKGTLLTACAQDENNQVVPLAFGICDTESKDSWVWFFSKLSESLPFREDMYIISDKHKGIISATKRIFPHAMQGYCVEHLRRNMVPKFKGNATHLCWKFKAAYKAGPIKEFEEYMTLLDSQDVRIRHCLEKIGTHKWAKCMSGPRRYDVMTSNCAESMNNVDTSAMEYCITNVIDFIRETMQKWFVERKESAEKTKTILTNKREKHLVDLQSQSAKLKVKPTSYFEFEVVDRHCRSFVVDLQTRTCTCGEFQLNHFVCIHAIAAIGLRPREYCYDYISPYYTRDYCLSAWSGIMHPICDRTWLVPCNISTIQCKPPVCLKRPSGHPKKSRIPSFGKHRGRKRQKCS</sequence>
<dbReference type="InterPro" id="IPR007527">
    <property type="entry name" value="Znf_SWIM"/>
</dbReference>
<keyword evidence="2 4" id="KW-0863">Zinc-finger</keyword>
<dbReference type="InterPro" id="IPR006564">
    <property type="entry name" value="Znf_PMZ"/>
</dbReference>
<evidence type="ECO:0000256" key="5">
    <source>
        <dbReference type="SAM" id="MobiDB-lite"/>
    </source>
</evidence>
<dbReference type="SMART" id="SM00575">
    <property type="entry name" value="ZnF_PMZ"/>
    <property type="match status" value="1"/>
</dbReference>
<dbReference type="AlphaFoldDB" id="A0AAV0FJA5"/>
<evidence type="ECO:0000313" key="7">
    <source>
        <dbReference type="EMBL" id="CAH9135731.1"/>
    </source>
</evidence>
<proteinExistence type="predicted"/>
<evidence type="ECO:0000256" key="3">
    <source>
        <dbReference type="ARBA" id="ARBA00022833"/>
    </source>
</evidence>
<dbReference type="Proteomes" id="UP001152523">
    <property type="component" value="Unassembled WGS sequence"/>
</dbReference>
<dbReference type="PANTHER" id="PTHR31973">
    <property type="entry name" value="POLYPROTEIN, PUTATIVE-RELATED"/>
    <property type="match status" value="1"/>
</dbReference>
<feature type="domain" description="SWIM-type" evidence="6">
    <location>
        <begin position="258"/>
        <end position="290"/>
    </location>
</feature>
<evidence type="ECO:0000259" key="6">
    <source>
        <dbReference type="PROSITE" id="PS50966"/>
    </source>
</evidence>
<organism evidence="7 8">
    <name type="scientific">Cuscuta epithymum</name>
    <dbReference type="NCBI Taxonomy" id="186058"/>
    <lineage>
        <taxon>Eukaryota</taxon>
        <taxon>Viridiplantae</taxon>
        <taxon>Streptophyta</taxon>
        <taxon>Embryophyta</taxon>
        <taxon>Tracheophyta</taxon>
        <taxon>Spermatophyta</taxon>
        <taxon>Magnoliopsida</taxon>
        <taxon>eudicotyledons</taxon>
        <taxon>Gunneridae</taxon>
        <taxon>Pentapetalae</taxon>
        <taxon>asterids</taxon>
        <taxon>lamiids</taxon>
        <taxon>Solanales</taxon>
        <taxon>Convolvulaceae</taxon>
        <taxon>Cuscuteae</taxon>
        <taxon>Cuscuta</taxon>
        <taxon>Cuscuta subgen. Cuscuta</taxon>
    </lineage>
</organism>
<comment type="caution">
    <text evidence="7">The sequence shown here is derived from an EMBL/GenBank/DDBJ whole genome shotgun (WGS) entry which is preliminary data.</text>
</comment>